<dbReference type="Proteomes" id="UP000076420">
    <property type="component" value="Unassembled WGS sequence"/>
</dbReference>
<dbReference type="VEuPathDB" id="VectorBase:BGLAX_043355"/>
<evidence type="ECO:0000259" key="5">
    <source>
        <dbReference type="PROSITE" id="PS01180"/>
    </source>
</evidence>
<keyword evidence="4" id="KW-0732">Signal</keyword>
<feature type="domain" description="CUB" evidence="5">
    <location>
        <begin position="188"/>
        <end position="295"/>
    </location>
</feature>
<dbReference type="Gene3D" id="2.60.120.290">
    <property type="entry name" value="Spermadhesin, CUB domain"/>
    <property type="match status" value="2"/>
</dbReference>
<dbReference type="KEGG" id="bgt:106075053"/>
<dbReference type="EnsemblMetazoa" id="BGLB018968-RA">
    <property type="protein sequence ID" value="BGLB018968-PA"/>
    <property type="gene ID" value="BGLB018968"/>
</dbReference>
<dbReference type="SMART" id="SM00042">
    <property type="entry name" value="CUB"/>
    <property type="match status" value="2"/>
</dbReference>
<sequence length="377" mass="42156">MVIFCHIFVFIILSIFTIKHSDGYTRCINPDSTKTAYGASCTSNSQCLTEYCNSNSRICSCPFDSFKDTISGLCVKNSGPIFSPAGECGVLASPSSVSQGTLVTWRIYGEPRTYITIVVMVVDMYSTASCSTNYLEILEGSVSLLPKTCYPSNSTRYYASKSNSLTVSYLKASSTYTGFRAIYYTRSMSSELSETFGYIVSPGYPLDYNNNLNYTWLISAEKGHLINFSFRVDTEMNFDYLRVFDGIYYSSPSLITISGSVSQRYVISTANYMLIQFTTDHSISRTGFGATYEVNDVGYGKQCNITCLGGMTCSNTHCECESNQYYNHINMLCLSRVFFGHSCQRSEECIQGLVCRDSLCVCTTSQYYDYSYSFCEN</sequence>
<evidence type="ECO:0000256" key="1">
    <source>
        <dbReference type="ARBA" id="ARBA00022737"/>
    </source>
</evidence>
<name>A0A2C9KFS1_BIOGL</name>
<keyword evidence="2" id="KW-1015">Disulfide bond</keyword>
<accession>A0A2C9KFS1</accession>
<dbReference type="VEuPathDB" id="VectorBase:BGLB018968"/>
<evidence type="ECO:0000256" key="2">
    <source>
        <dbReference type="ARBA" id="ARBA00023157"/>
    </source>
</evidence>
<dbReference type="PANTHER" id="PTHR24251">
    <property type="entry name" value="OVOCHYMASE-RELATED"/>
    <property type="match status" value="1"/>
</dbReference>
<dbReference type="SUPFAM" id="SSF49854">
    <property type="entry name" value="Spermadhesin, CUB domain"/>
    <property type="match status" value="2"/>
</dbReference>
<proteinExistence type="predicted"/>
<reference evidence="6" key="1">
    <citation type="submission" date="2020-05" db="UniProtKB">
        <authorList>
            <consortium name="EnsemblMetazoa"/>
        </authorList>
    </citation>
    <scope>IDENTIFICATION</scope>
    <source>
        <strain evidence="6">BB02</strain>
    </source>
</reference>
<gene>
    <name evidence="6" type="primary">106075053</name>
</gene>
<evidence type="ECO:0000313" key="6">
    <source>
        <dbReference type="EnsemblMetazoa" id="BGLB018968-PA"/>
    </source>
</evidence>
<protein>
    <recommendedName>
        <fullName evidence="5">CUB domain-containing protein</fullName>
    </recommendedName>
</protein>
<dbReference type="PANTHER" id="PTHR24251:SF30">
    <property type="entry name" value="MEMBRANE FRIZZLED-RELATED PROTEIN"/>
    <property type="match status" value="1"/>
</dbReference>
<evidence type="ECO:0000256" key="3">
    <source>
        <dbReference type="PROSITE-ProRule" id="PRU00059"/>
    </source>
</evidence>
<evidence type="ECO:0000256" key="4">
    <source>
        <dbReference type="SAM" id="SignalP"/>
    </source>
</evidence>
<keyword evidence="1" id="KW-0677">Repeat</keyword>
<comment type="caution">
    <text evidence="3">Lacks conserved residue(s) required for the propagation of feature annotation.</text>
</comment>
<feature type="chain" id="PRO_5012451814" description="CUB domain-containing protein" evidence="4">
    <location>
        <begin position="24"/>
        <end position="377"/>
    </location>
</feature>
<organism evidence="6 7">
    <name type="scientific">Biomphalaria glabrata</name>
    <name type="common">Bloodfluke planorb</name>
    <name type="synonym">Freshwater snail</name>
    <dbReference type="NCBI Taxonomy" id="6526"/>
    <lineage>
        <taxon>Eukaryota</taxon>
        <taxon>Metazoa</taxon>
        <taxon>Spiralia</taxon>
        <taxon>Lophotrochozoa</taxon>
        <taxon>Mollusca</taxon>
        <taxon>Gastropoda</taxon>
        <taxon>Heterobranchia</taxon>
        <taxon>Euthyneura</taxon>
        <taxon>Panpulmonata</taxon>
        <taxon>Hygrophila</taxon>
        <taxon>Lymnaeoidea</taxon>
        <taxon>Planorbidae</taxon>
        <taxon>Biomphalaria</taxon>
    </lineage>
</organism>
<evidence type="ECO:0000313" key="7">
    <source>
        <dbReference type="Proteomes" id="UP000076420"/>
    </source>
</evidence>
<dbReference type="InterPro" id="IPR006149">
    <property type="entry name" value="EB_dom"/>
</dbReference>
<dbReference type="PROSITE" id="PS01180">
    <property type="entry name" value="CUB"/>
    <property type="match status" value="2"/>
</dbReference>
<feature type="domain" description="CUB" evidence="5">
    <location>
        <begin position="59"/>
        <end position="186"/>
    </location>
</feature>
<dbReference type="Pfam" id="PF01683">
    <property type="entry name" value="EB"/>
    <property type="match status" value="1"/>
</dbReference>
<dbReference type="CDD" id="cd00041">
    <property type="entry name" value="CUB"/>
    <property type="match status" value="1"/>
</dbReference>
<dbReference type="Pfam" id="PF00431">
    <property type="entry name" value="CUB"/>
    <property type="match status" value="2"/>
</dbReference>
<dbReference type="InterPro" id="IPR000859">
    <property type="entry name" value="CUB_dom"/>
</dbReference>
<dbReference type="InterPro" id="IPR035914">
    <property type="entry name" value="Sperma_CUB_dom_sf"/>
</dbReference>
<dbReference type="AlphaFoldDB" id="A0A2C9KFS1"/>
<feature type="signal peptide" evidence="4">
    <location>
        <begin position="1"/>
        <end position="23"/>
    </location>
</feature>